<organism evidence="2 3">
    <name type="scientific">Mesorhabditis belari</name>
    <dbReference type="NCBI Taxonomy" id="2138241"/>
    <lineage>
        <taxon>Eukaryota</taxon>
        <taxon>Metazoa</taxon>
        <taxon>Ecdysozoa</taxon>
        <taxon>Nematoda</taxon>
        <taxon>Chromadorea</taxon>
        <taxon>Rhabditida</taxon>
        <taxon>Rhabditina</taxon>
        <taxon>Rhabditomorpha</taxon>
        <taxon>Rhabditoidea</taxon>
        <taxon>Rhabditidae</taxon>
        <taxon>Mesorhabditinae</taxon>
        <taxon>Mesorhabditis</taxon>
    </lineage>
</organism>
<dbReference type="WBParaSite" id="MBELARI_LOCUS7584">
    <property type="protein sequence ID" value="MBELARI_LOCUS7584"/>
    <property type="gene ID" value="MBELARI_LOCUS7584"/>
</dbReference>
<evidence type="ECO:0000256" key="1">
    <source>
        <dbReference type="SAM" id="SignalP"/>
    </source>
</evidence>
<keyword evidence="2" id="KW-1185">Reference proteome</keyword>
<protein>
    <submittedName>
        <fullName evidence="3">Uncharacterized protein</fullName>
    </submittedName>
</protein>
<feature type="chain" id="PRO_5042045179" evidence="1">
    <location>
        <begin position="21"/>
        <end position="80"/>
    </location>
</feature>
<keyword evidence="1" id="KW-0732">Signal</keyword>
<dbReference type="Proteomes" id="UP000887575">
    <property type="component" value="Unassembled WGS sequence"/>
</dbReference>
<evidence type="ECO:0000313" key="3">
    <source>
        <dbReference type="WBParaSite" id="MBELARI_LOCUS7584"/>
    </source>
</evidence>
<feature type="signal peptide" evidence="1">
    <location>
        <begin position="1"/>
        <end position="20"/>
    </location>
</feature>
<dbReference type="AlphaFoldDB" id="A0AAF3FPL7"/>
<reference evidence="3" key="1">
    <citation type="submission" date="2024-02" db="UniProtKB">
        <authorList>
            <consortium name="WormBaseParasite"/>
        </authorList>
    </citation>
    <scope>IDENTIFICATION</scope>
</reference>
<name>A0AAF3FPL7_9BILA</name>
<accession>A0AAF3FPL7</accession>
<sequence>MRPFLFIAILLLALVNDCMSLRGALIRSGRSFRPSAETIRGLAQRRYAQMERFGETPIAGHLLPIDANDQQPLVIFESVN</sequence>
<evidence type="ECO:0000313" key="2">
    <source>
        <dbReference type="Proteomes" id="UP000887575"/>
    </source>
</evidence>
<proteinExistence type="predicted"/>